<sequence length="82" mass="8664">MDESTRYPSLPREGVDIYTKQGAAANSSLIGWGTAAGGTGRGGMEVCVAPATKFYLALWCTPPNSSLLPTFQAHDQGSQTDR</sequence>
<protein>
    <submittedName>
        <fullName evidence="1">Uncharacterized protein</fullName>
    </submittedName>
</protein>
<keyword evidence="2" id="KW-1185">Reference proteome</keyword>
<organism evidence="1 2">
    <name type="scientific">Portunus trituberculatus</name>
    <name type="common">Swimming crab</name>
    <name type="synonym">Neptunus trituberculatus</name>
    <dbReference type="NCBI Taxonomy" id="210409"/>
    <lineage>
        <taxon>Eukaryota</taxon>
        <taxon>Metazoa</taxon>
        <taxon>Ecdysozoa</taxon>
        <taxon>Arthropoda</taxon>
        <taxon>Crustacea</taxon>
        <taxon>Multicrustacea</taxon>
        <taxon>Malacostraca</taxon>
        <taxon>Eumalacostraca</taxon>
        <taxon>Eucarida</taxon>
        <taxon>Decapoda</taxon>
        <taxon>Pleocyemata</taxon>
        <taxon>Brachyura</taxon>
        <taxon>Eubrachyura</taxon>
        <taxon>Portunoidea</taxon>
        <taxon>Portunidae</taxon>
        <taxon>Portuninae</taxon>
        <taxon>Portunus</taxon>
    </lineage>
</organism>
<name>A0A5B7EDZ8_PORTR</name>
<accession>A0A5B7EDZ8</accession>
<reference evidence="1 2" key="1">
    <citation type="submission" date="2019-05" db="EMBL/GenBank/DDBJ databases">
        <title>Another draft genome of Portunus trituberculatus and its Hox gene families provides insights of decapod evolution.</title>
        <authorList>
            <person name="Jeong J.-H."/>
            <person name="Song I."/>
            <person name="Kim S."/>
            <person name="Choi T."/>
            <person name="Kim D."/>
            <person name="Ryu S."/>
            <person name="Kim W."/>
        </authorList>
    </citation>
    <scope>NUCLEOTIDE SEQUENCE [LARGE SCALE GENOMIC DNA]</scope>
    <source>
        <tissue evidence="1">Muscle</tissue>
    </source>
</reference>
<comment type="caution">
    <text evidence="1">The sequence shown here is derived from an EMBL/GenBank/DDBJ whole genome shotgun (WGS) entry which is preliminary data.</text>
</comment>
<dbReference type="AlphaFoldDB" id="A0A5B7EDZ8"/>
<dbReference type="EMBL" id="VSRR010002614">
    <property type="protein sequence ID" value="MPC32372.1"/>
    <property type="molecule type" value="Genomic_DNA"/>
</dbReference>
<gene>
    <name evidence="1" type="ORF">E2C01_025681</name>
</gene>
<evidence type="ECO:0000313" key="1">
    <source>
        <dbReference type="EMBL" id="MPC32372.1"/>
    </source>
</evidence>
<evidence type="ECO:0000313" key="2">
    <source>
        <dbReference type="Proteomes" id="UP000324222"/>
    </source>
</evidence>
<dbReference type="Proteomes" id="UP000324222">
    <property type="component" value="Unassembled WGS sequence"/>
</dbReference>
<proteinExistence type="predicted"/>